<dbReference type="CDD" id="cd13959">
    <property type="entry name" value="PT_UbiA_COQ2"/>
    <property type="match status" value="1"/>
</dbReference>
<dbReference type="InterPro" id="IPR000537">
    <property type="entry name" value="UbiA_prenyltransferase"/>
</dbReference>
<dbReference type="EMBL" id="VSSQ01021554">
    <property type="protein sequence ID" value="MPM67207.1"/>
    <property type="molecule type" value="Genomic_DNA"/>
</dbReference>
<gene>
    <name evidence="9" type="primary">ubiA_10</name>
    <name evidence="9" type="ORF">SDC9_114124</name>
</gene>
<dbReference type="NCBIfam" id="TIGR01475">
    <property type="entry name" value="ubiA_other"/>
    <property type="match status" value="1"/>
</dbReference>
<evidence type="ECO:0000256" key="5">
    <source>
        <dbReference type="ARBA" id="ARBA00022692"/>
    </source>
</evidence>
<feature type="transmembrane region" description="Helical" evidence="8">
    <location>
        <begin position="264"/>
        <end position="286"/>
    </location>
</feature>
<dbReference type="GO" id="GO:0005886">
    <property type="term" value="C:plasma membrane"/>
    <property type="evidence" value="ECO:0007669"/>
    <property type="project" value="TreeGrafter"/>
</dbReference>
<dbReference type="InterPro" id="IPR044878">
    <property type="entry name" value="UbiA_sf"/>
</dbReference>
<evidence type="ECO:0000256" key="4">
    <source>
        <dbReference type="ARBA" id="ARBA00022679"/>
    </source>
</evidence>
<feature type="transmembrane region" description="Helical" evidence="8">
    <location>
        <begin position="206"/>
        <end position="228"/>
    </location>
</feature>
<dbReference type="Gene3D" id="1.20.120.1780">
    <property type="entry name" value="UbiA prenyltransferase"/>
    <property type="match status" value="1"/>
</dbReference>
<keyword evidence="6 8" id="KW-1133">Transmembrane helix</keyword>
<comment type="caution">
    <text evidence="9">The sequence shown here is derived from an EMBL/GenBank/DDBJ whole genome shotgun (WGS) entry which is preliminary data.</text>
</comment>
<feature type="transmembrane region" description="Helical" evidence="8">
    <location>
        <begin position="234"/>
        <end position="252"/>
    </location>
</feature>
<comment type="cofactor">
    <cofactor evidence="1">
        <name>Mg(2+)</name>
        <dbReference type="ChEBI" id="CHEBI:18420"/>
    </cofactor>
</comment>
<feature type="transmembrane region" description="Helical" evidence="8">
    <location>
        <begin position="110"/>
        <end position="130"/>
    </location>
</feature>
<accession>A0A645BPM4</accession>
<protein>
    <submittedName>
        <fullName evidence="9">4-hydroxybenzoate octaprenyltransferase</fullName>
        <ecNumber evidence="9">2.5.1.-</ecNumber>
    </submittedName>
</protein>
<feature type="transmembrane region" description="Helical" evidence="8">
    <location>
        <begin position="163"/>
        <end position="185"/>
    </location>
</feature>
<feature type="transmembrane region" description="Helical" evidence="8">
    <location>
        <begin position="12"/>
        <end position="30"/>
    </location>
</feature>
<evidence type="ECO:0000256" key="2">
    <source>
        <dbReference type="ARBA" id="ARBA00004141"/>
    </source>
</evidence>
<evidence type="ECO:0000256" key="6">
    <source>
        <dbReference type="ARBA" id="ARBA00022989"/>
    </source>
</evidence>
<evidence type="ECO:0000256" key="3">
    <source>
        <dbReference type="ARBA" id="ARBA00005985"/>
    </source>
</evidence>
<evidence type="ECO:0000256" key="7">
    <source>
        <dbReference type="ARBA" id="ARBA00023136"/>
    </source>
</evidence>
<sequence length="288" mass="32140">MSAYKYLKLVKFSHTVFALPFAFIGFFMANETVAEASNVYSWRLLILVVLAMVFARNSAMGFNRYVDRFIDAKNPRTAGREIPAKVISPKSVLFFVVINVLLFITTTAFINNLAFMLSVPALMVIMGYSYVKRFSALCHYVLGLSLAIAPMGAYISITGKFDIAPLILSIIVFLWSSGFDILYSLDDESFDKKEKLHSVPAKYGRTRAMEISSAGHVLIVPLLCFLYLFGDMGALYIAGSVIFVSLLAYQHFIIKPDDISRLNAAFFTSNGVASILFAIFTVWDILVR</sequence>
<dbReference type="InterPro" id="IPR039653">
    <property type="entry name" value="Prenyltransferase"/>
</dbReference>
<evidence type="ECO:0000313" key="9">
    <source>
        <dbReference type="EMBL" id="MPM67207.1"/>
    </source>
</evidence>
<feature type="transmembrane region" description="Helical" evidence="8">
    <location>
        <begin position="137"/>
        <end position="157"/>
    </location>
</feature>
<name>A0A645BPM4_9ZZZZ</name>
<feature type="transmembrane region" description="Helical" evidence="8">
    <location>
        <begin position="42"/>
        <end position="66"/>
    </location>
</feature>
<dbReference type="GO" id="GO:0016765">
    <property type="term" value="F:transferase activity, transferring alkyl or aryl (other than methyl) groups"/>
    <property type="evidence" value="ECO:0007669"/>
    <property type="project" value="InterPro"/>
</dbReference>
<dbReference type="InterPro" id="IPR006371">
    <property type="entry name" value="Polyprenyltransferase_UbiA-li"/>
</dbReference>
<keyword evidence="4 9" id="KW-0808">Transferase</keyword>
<comment type="similarity">
    <text evidence="3">Belongs to the UbiA prenyltransferase family.</text>
</comment>
<dbReference type="GO" id="GO:0006744">
    <property type="term" value="P:ubiquinone biosynthetic process"/>
    <property type="evidence" value="ECO:0007669"/>
    <property type="project" value="TreeGrafter"/>
</dbReference>
<reference evidence="9" key="1">
    <citation type="submission" date="2019-08" db="EMBL/GenBank/DDBJ databases">
        <authorList>
            <person name="Kucharzyk K."/>
            <person name="Murdoch R.W."/>
            <person name="Higgins S."/>
            <person name="Loffler F."/>
        </authorList>
    </citation>
    <scope>NUCLEOTIDE SEQUENCE</scope>
</reference>
<dbReference type="PANTHER" id="PTHR11048:SF28">
    <property type="entry name" value="4-HYDROXYBENZOATE POLYPRENYLTRANSFERASE, MITOCHONDRIAL"/>
    <property type="match status" value="1"/>
</dbReference>
<dbReference type="Pfam" id="PF01040">
    <property type="entry name" value="UbiA"/>
    <property type="match status" value="1"/>
</dbReference>
<comment type="subcellular location">
    <subcellularLocation>
        <location evidence="2">Membrane</location>
        <topology evidence="2">Multi-pass membrane protein</topology>
    </subcellularLocation>
</comment>
<proteinExistence type="inferred from homology"/>
<dbReference type="Gene3D" id="1.10.357.140">
    <property type="entry name" value="UbiA prenyltransferase"/>
    <property type="match status" value="1"/>
</dbReference>
<feature type="transmembrane region" description="Helical" evidence="8">
    <location>
        <begin position="87"/>
        <end position="104"/>
    </location>
</feature>
<dbReference type="PANTHER" id="PTHR11048">
    <property type="entry name" value="PRENYLTRANSFERASES"/>
    <property type="match status" value="1"/>
</dbReference>
<dbReference type="FunFam" id="1.10.357.140:FF:000008">
    <property type="entry name" value="4-hydroxybenzoate octaprenyltransferase"/>
    <property type="match status" value="1"/>
</dbReference>
<dbReference type="AlphaFoldDB" id="A0A645BPM4"/>
<keyword evidence="7 8" id="KW-0472">Membrane</keyword>
<evidence type="ECO:0000256" key="1">
    <source>
        <dbReference type="ARBA" id="ARBA00001946"/>
    </source>
</evidence>
<evidence type="ECO:0000256" key="8">
    <source>
        <dbReference type="SAM" id="Phobius"/>
    </source>
</evidence>
<organism evidence="9">
    <name type="scientific">bioreactor metagenome</name>
    <dbReference type="NCBI Taxonomy" id="1076179"/>
    <lineage>
        <taxon>unclassified sequences</taxon>
        <taxon>metagenomes</taxon>
        <taxon>ecological metagenomes</taxon>
    </lineage>
</organism>
<keyword evidence="5 8" id="KW-0812">Transmembrane</keyword>
<dbReference type="EC" id="2.5.1.-" evidence="9"/>